<protein>
    <recommendedName>
        <fullName evidence="3">DUF115 domain-containing protein</fullName>
    </recommendedName>
</protein>
<name>A0A6N6RK67_9FLAO</name>
<dbReference type="Gene3D" id="3.90.1480.10">
    <property type="entry name" value="Alpha-2,3-sialyltransferase"/>
    <property type="match status" value="1"/>
</dbReference>
<dbReference type="Proteomes" id="UP000468650">
    <property type="component" value="Unassembled WGS sequence"/>
</dbReference>
<organism evidence="1 2">
    <name type="scientific">Phaeocystidibacter luteus</name>
    <dbReference type="NCBI Taxonomy" id="911197"/>
    <lineage>
        <taxon>Bacteria</taxon>
        <taxon>Pseudomonadati</taxon>
        <taxon>Bacteroidota</taxon>
        <taxon>Flavobacteriia</taxon>
        <taxon>Flavobacteriales</taxon>
        <taxon>Phaeocystidibacteraceae</taxon>
        <taxon>Phaeocystidibacter</taxon>
    </lineage>
</organism>
<evidence type="ECO:0000313" key="2">
    <source>
        <dbReference type="Proteomes" id="UP000468650"/>
    </source>
</evidence>
<keyword evidence="2" id="KW-1185">Reference proteome</keyword>
<dbReference type="AlphaFoldDB" id="A0A6N6RK67"/>
<dbReference type="OrthoDB" id="1424584at2"/>
<accession>A0A6N6RK67</accession>
<dbReference type="EMBL" id="WBVO01000001">
    <property type="protein sequence ID" value="KAB2814331.1"/>
    <property type="molecule type" value="Genomic_DNA"/>
</dbReference>
<gene>
    <name evidence="1" type="ORF">F8C67_00950</name>
</gene>
<proteinExistence type="predicted"/>
<sequence length="292" mass="32824">MYRLKVLLHRVLDIFPGLYARVLYNGKKRTNASILEELKASQIAEDVLSLKTLPMKGDTCFILGSGASVNDLDKSEWEMISSNFSIGFNFSFLMEHVPDLYFIELAKDDRGLASKLIERKETYQNVPVAIKGLISSSKLDWAKDKIKTLTREVGAKVIMESALPSTSEAALRKGLHQLYNRGKVERDMDVLVQSKASISMMIDIAARLGYRKVVLLGIDLQGPYFYEETNEDVETGQESGTLLIQRESASEMSIAQILKIQSEFLQENKGVTVYAGSVKSLLREFMPIFSFE</sequence>
<evidence type="ECO:0008006" key="3">
    <source>
        <dbReference type="Google" id="ProtNLM"/>
    </source>
</evidence>
<comment type="caution">
    <text evidence="1">The sequence shown here is derived from an EMBL/GenBank/DDBJ whole genome shotgun (WGS) entry which is preliminary data.</text>
</comment>
<evidence type="ECO:0000313" key="1">
    <source>
        <dbReference type="EMBL" id="KAB2814331.1"/>
    </source>
</evidence>
<reference evidence="1 2" key="1">
    <citation type="submission" date="2019-09" db="EMBL/GenBank/DDBJ databases">
        <title>Genomes of family Cryomorphaceae.</title>
        <authorList>
            <person name="Bowman J.P."/>
        </authorList>
    </citation>
    <scope>NUCLEOTIDE SEQUENCE [LARGE SCALE GENOMIC DNA]</scope>
    <source>
        <strain evidence="1 2">LMG 25704</strain>
    </source>
</reference>
<dbReference type="RefSeq" id="WP_151665912.1">
    <property type="nucleotide sequence ID" value="NZ_WBVO01000001.1"/>
</dbReference>